<dbReference type="AlphaFoldDB" id="V4ZD00"/>
<feature type="non-terminal residue" evidence="2">
    <location>
        <position position="1"/>
    </location>
</feature>
<gene>
    <name evidence="2" type="ORF">TGVEG_440520</name>
</gene>
<organism evidence="2 3">
    <name type="scientific">Toxoplasma gondii (strain ATCC 50861 / VEG)</name>
    <dbReference type="NCBI Taxonomy" id="432359"/>
    <lineage>
        <taxon>Eukaryota</taxon>
        <taxon>Sar</taxon>
        <taxon>Alveolata</taxon>
        <taxon>Apicomplexa</taxon>
        <taxon>Conoidasida</taxon>
        <taxon>Coccidia</taxon>
        <taxon>Eucoccidiorida</taxon>
        <taxon>Eimeriorina</taxon>
        <taxon>Sarcocystidae</taxon>
        <taxon>Toxoplasma</taxon>
    </lineage>
</organism>
<sequence>VPRERRPASASGVTPSTIKLTPRGEQKTPRVADLSKWRGSCEVAFPKFSVSCRDGGETLLINRSSHAGAKLAYLPRPPNSHQENAGSRAGTDAFYVFCTRQTMEGECFLETVRRLGGARDLWIPHNCVLLPIRRAL</sequence>
<reference evidence="2" key="1">
    <citation type="submission" date="2007-03" db="EMBL/GenBank/DDBJ databases">
        <authorList>
            <person name="Paulsen I."/>
        </authorList>
    </citation>
    <scope>NUCLEOTIDE SEQUENCE</scope>
    <source>
        <strain evidence="2">VEG</strain>
    </source>
</reference>
<name>V4ZD00_TOXGV</name>
<comment type="caution">
    <text evidence="2">The sequence shown here is derived from an EMBL/GenBank/DDBJ whole genome shotgun (WGS) entry which is preliminary data.</text>
</comment>
<evidence type="ECO:0000256" key="1">
    <source>
        <dbReference type="SAM" id="MobiDB-lite"/>
    </source>
</evidence>
<evidence type="ECO:0000313" key="3">
    <source>
        <dbReference type="Proteomes" id="UP000002226"/>
    </source>
</evidence>
<feature type="compositionally biased region" description="Basic and acidic residues" evidence="1">
    <location>
        <begin position="22"/>
        <end position="31"/>
    </location>
</feature>
<keyword evidence="3" id="KW-1185">Reference proteome</keyword>
<dbReference type="Proteomes" id="UP000002226">
    <property type="component" value="Unassembled WGS sequence"/>
</dbReference>
<evidence type="ECO:0000313" key="2">
    <source>
        <dbReference type="EMBL" id="ESS33128.1"/>
    </source>
</evidence>
<dbReference type="VEuPathDB" id="ToxoDB:TGVEG_440520"/>
<protein>
    <submittedName>
        <fullName evidence="2">Uncharacterized protein</fullName>
    </submittedName>
</protein>
<accession>V4ZD00</accession>
<proteinExistence type="predicted"/>
<dbReference type="EMBL" id="AAYL02000115">
    <property type="protein sequence ID" value="ESS33128.1"/>
    <property type="molecule type" value="Genomic_DNA"/>
</dbReference>
<feature type="region of interest" description="Disordered" evidence="1">
    <location>
        <begin position="1"/>
        <end position="31"/>
    </location>
</feature>